<dbReference type="CDD" id="cd00616">
    <property type="entry name" value="AHBA_syn"/>
    <property type="match status" value="1"/>
</dbReference>
<dbReference type="SUPFAM" id="SSF53383">
    <property type="entry name" value="PLP-dependent transferases"/>
    <property type="match status" value="1"/>
</dbReference>
<proteinExistence type="inferred from homology"/>
<dbReference type="GeneID" id="56084020"/>
<dbReference type="KEGG" id="hpel:HZS54_15485"/>
<sequence>MSLEDHRQIPIAEPALGSEERERVEEVLDSGMIADGEEVRAFEREFATTCHVDHGVATSNGTTALHTALRACGIGEGDTVVTTPFSFVATANAVRFCGAEPVFADIDPDTYNLDPAAVREVIEIRNGDVDAILPVHLYGLPAPMDEIAAIAEEYDAAVVEDAAQAHGARYRDEPVGSLGDAAAFSFYPTKNMTTGEGGMVVTDDESVADRAARFVNHGRDEQYDHVELGHNFRMTNIAAAIGRVQLKRLSRFVRARRDNAAALTEALADAPVDPPTVPEGVEHAFHQYTVRTPNRERLVAHLDDHGVDTGVYYPTPIHEQPAYEGVDERFPVAERAADEVVSLPVHPGLSEADREAIADAIALYQTQ</sequence>
<dbReference type="Gene3D" id="3.40.640.10">
    <property type="entry name" value="Type I PLP-dependent aspartate aminotransferase-like (Major domain)"/>
    <property type="match status" value="1"/>
</dbReference>
<evidence type="ECO:0000313" key="3">
    <source>
        <dbReference type="EMBL" id="QLH82941.1"/>
    </source>
</evidence>
<evidence type="ECO:0000313" key="4">
    <source>
        <dbReference type="Proteomes" id="UP000509346"/>
    </source>
</evidence>
<name>A0A7D5P9V1_9EURY</name>
<dbReference type="RefSeq" id="WP_179918002.1">
    <property type="nucleotide sequence ID" value="NZ_CP058909.1"/>
</dbReference>
<dbReference type="InterPro" id="IPR015424">
    <property type="entry name" value="PyrdxlP-dep_Trfase"/>
</dbReference>
<organism evidence="3 4">
    <name type="scientific">Halosimplex pelagicum</name>
    <dbReference type="NCBI Taxonomy" id="869886"/>
    <lineage>
        <taxon>Archaea</taxon>
        <taxon>Methanobacteriati</taxon>
        <taxon>Methanobacteriota</taxon>
        <taxon>Stenosarchaea group</taxon>
        <taxon>Halobacteria</taxon>
        <taxon>Halobacteriales</taxon>
        <taxon>Haloarculaceae</taxon>
        <taxon>Halosimplex</taxon>
    </lineage>
</organism>
<dbReference type="PIRSF" id="PIRSF000390">
    <property type="entry name" value="PLP_StrS"/>
    <property type="match status" value="1"/>
</dbReference>
<keyword evidence="3" id="KW-0032">Aminotransferase</keyword>
<dbReference type="PANTHER" id="PTHR30244">
    <property type="entry name" value="TRANSAMINASE"/>
    <property type="match status" value="1"/>
</dbReference>
<dbReference type="EMBL" id="CP058909">
    <property type="protein sequence ID" value="QLH82941.1"/>
    <property type="molecule type" value="Genomic_DNA"/>
</dbReference>
<feature type="region of interest" description="Disordered" evidence="2">
    <location>
        <begin position="1"/>
        <end position="21"/>
    </location>
</feature>
<accession>A0A7D5P9V1</accession>
<keyword evidence="1" id="KW-0663">Pyridoxal phosphate</keyword>
<keyword evidence="4" id="KW-1185">Reference proteome</keyword>
<dbReference type="InterPro" id="IPR015422">
    <property type="entry name" value="PyrdxlP-dep_Trfase_small"/>
</dbReference>
<protein>
    <submittedName>
        <fullName evidence="3">DegT/DnrJ/EryC1/StrS family aminotransferase</fullName>
    </submittedName>
</protein>
<dbReference type="AlphaFoldDB" id="A0A7D5P9V1"/>
<dbReference type="InterPro" id="IPR015421">
    <property type="entry name" value="PyrdxlP-dep_Trfase_major"/>
</dbReference>
<dbReference type="PANTHER" id="PTHR30244:SF34">
    <property type="entry name" value="DTDP-4-AMINO-4,6-DIDEOXYGALACTOSE TRANSAMINASE"/>
    <property type="match status" value="1"/>
</dbReference>
<gene>
    <name evidence="3" type="ORF">HZS54_15485</name>
</gene>
<comment type="similarity">
    <text evidence="1">Belongs to the DegT/DnrJ/EryC1 family.</text>
</comment>
<dbReference type="GO" id="GO:0030170">
    <property type="term" value="F:pyridoxal phosphate binding"/>
    <property type="evidence" value="ECO:0007669"/>
    <property type="project" value="TreeGrafter"/>
</dbReference>
<dbReference type="InterPro" id="IPR000653">
    <property type="entry name" value="DegT/StrS_aminotransferase"/>
</dbReference>
<dbReference type="GO" id="GO:0000271">
    <property type="term" value="P:polysaccharide biosynthetic process"/>
    <property type="evidence" value="ECO:0007669"/>
    <property type="project" value="TreeGrafter"/>
</dbReference>
<dbReference type="Proteomes" id="UP000509346">
    <property type="component" value="Chromosome"/>
</dbReference>
<reference evidence="3 4" key="1">
    <citation type="submission" date="2020-07" db="EMBL/GenBank/DDBJ databases">
        <title>Halosimplex litoreum sp. nov. and Halosimplex rubrum sp. nov., isolated from different salt environments.</title>
        <authorList>
            <person name="Cui H."/>
        </authorList>
    </citation>
    <scope>NUCLEOTIDE SEQUENCE [LARGE SCALE GENOMIC DNA]</scope>
    <source>
        <strain evidence="3 4">R2</strain>
    </source>
</reference>
<keyword evidence="3" id="KW-0808">Transferase</keyword>
<dbReference type="Pfam" id="PF01041">
    <property type="entry name" value="DegT_DnrJ_EryC1"/>
    <property type="match status" value="1"/>
</dbReference>
<dbReference type="OrthoDB" id="10355at2157"/>
<dbReference type="GO" id="GO:0008483">
    <property type="term" value="F:transaminase activity"/>
    <property type="evidence" value="ECO:0007669"/>
    <property type="project" value="UniProtKB-KW"/>
</dbReference>
<dbReference type="Gene3D" id="3.90.1150.10">
    <property type="entry name" value="Aspartate Aminotransferase, domain 1"/>
    <property type="match status" value="1"/>
</dbReference>
<evidence type="ECO:0000256" key="2">
    <source>
        <dbReference type="SAM" id="MobiDB-lite"/>
    </source>
</evidence>
<evidence type="ECO:0000256" key="1">
    <source>
        <dbReference type="RuleBase" id="RU004508"/>
    </source>
</evidence>